<accession>A0A1L3MJE6</accession>
<dbReference type="InterPro" id="IPR044855">
    <property type="entry name" value="CoA-Trfase_III_dom3_sf"/>
</dbReference>
<dbReference type="Proteomes" id="UP000182938">
    <property type="component" value="Chromosome"/>
</dbReference>
<dbReference type="GO" id="GO:0003824">
    <property type="term" value="F:catalytic activity"/>
    <property type="evidence" value="ECO:0007669"/>
    <property type="project" value="InterPro"/>
</dbReference>
<dbReference type="PANTHER" id="PTHR48228">
    <property type="entry name" value="SUCCINYL-COA--D-CITRAMALATE COA-TRANSFERASE"/>
    <property type="match status" value="1"/>
</dbReference>
<dbReference type="InterPro" id="IPR023606">
    <property type="entry name" value="CoA-Trfase_III_dom_1_sf"/>
</dbReference>
<protein>
    <submittedName>
        <fullName evidence="1">Carnitine dehydratase</fullName>
    </submittedName>
</protein>
<dbReference type="Gene3D" id="3.40.50.10540">
    <property type="entry name" value="Crotonobetainyl-coa:carnitine coa-transferase, domain 1"/>
    <property type="match status" value="1"/>
</dbReference>
<dbReference type="EMBL" id="CP013290">
    <property type="protein sequence ID" value="APH02451.1"/>
    <property type="molecule type" value="Genomic_DNA"/>
</dbReference>
<sequence length="388" mass="40473">MPSSVGGPLAGLKVVELAGIGPAPFACMMLAELGADVVRIDRIASGEARGPDLTGGLNRSRASIAVDLKSSSGRDVALRLVEQADVLIEGMRPGTTEGLGIGPDACLARNPRLVYGRMTGWGQVGPWASMAGHDINYAALSGALHVSGPPERPIPPVNVLADFGGGALYLLVGVLSALTARERTGRGQVVDAAMVDGAASLITMIYAMHGKGLWQDERGVNLLDGGAPYYDTYECSDGRFVAVGAIEPAFYAALLEGLGLPDLPGPQNDRDAWPAHRAALAARFRSRTRDEWAAVFEGTDACVAPVLSLSEAPEHPHMSARGAFASVDGAVQPVLAPRFSVTSGRAPTPEHRAGADTEAVLVGWGWSAEEIRELLGEGAIQQTSEWPA</sequence>
<name>A0A1L3MJE6_9MICO</name>
<reference evidence="1 2" key="1">
    <citation type="submission" date="2015-11" db="EMBL/GenBank/DDBJ databases">
        <authorList>
            <person name="Zhang Y."/>
            <person name="Guo Z."/>
        </authorList>
    </citation>
    <scope>NUCLEOTIDE SEQUENCE [LARGE SCALE GENOMIC DNA]</scope>
    <source>
        <strain evidence="1 2">YFY001</strain>
    </source>
</reference>
<gene>
    <name evidence="1" type="ORF">ASJ30_13680</name>
</gene>
<dbReference type="InterPro" id="IPR050509">
    <property type="entry name" value="CoA-transferase_III"/>
</dbReference>
<organism evidence="1 2">
    <name type="scientific">Janibacter indicus</name>
    <dbReference type="NCBI Taxonomy" id="857417"/>
    <lineage>
        <taxon>Bacteria</taxon>
        <taxon>Bacillati</taxon>
        <taxon>Actinomycetota</taxon>
        <taxon>Actinomycetes</taxon>
        <taxon>Micrococcales</taxon>
        <taxon>Intrasporangiaceae</taxon>
        <taxon>Janibacter</taxon>
    </lineage>
</organism>
<keyword evidence="2" id="KW-1185">Reference proteome</keyword>
<proteinExistence type="predicted"/>
<dbReference type="AlphaFoldDB" id="A0A1L3MJE6"/>
<dbReference type="KEGG" id="jte:ASJ30_13680"/>
<dbReference type="Pfam" id="PF02515">
    <property type="entry name" value="CoA_transf_3"/>
    <property type="match status" value="1"/>
</dbReference>
<evidence type="ECO:0000313" key="2">
    <source>
        <dbReference type="Proteomes" id="UP000182938"/>
    </source>
</evidence>
<dbReference type="Gene3D" id="3.30.1540.10">
    <property type="entry name" value="formyl-coa transferase, domain 3"/>
    <property type="match status" value="1"/>
</dbReference>
<dbReference type="PANTHER" id="PTHR48228:SF5">
    <property type="entry name" value="ALPHA-METHYLACYL-COA RACEMASE"/>
    <property type="match status" value="1"/>
</dbReference>
<evidence type="ECO:0000313" key="1">
    <source>
        <dbReference type="EMBL" id="APH02451.1"/>
    </source>
</evidence>
<dbReference type="RefSeq" id="WP_072625593.1">
    <property type="nucleotide sequence ID" value="NZ_CP013290.1"/>
</dbReference>
<dbReference type="SUPFAM" id="SSF89796">
    <property type="entry name" value="CoA-transferase family III (CaiB/BaiF)"/>
    <property type="match status" value="1"/>
</dbReference>
<dbReference type="InterPro" id="IPR003673">
    <property type="entry name" value="CoA-Trfase_fam_III"/>
</dbReference>